<name>A0A6J4MYA8_9ACTN</name>
<accession>A0A6J4MYA8</accession>
<dbReference type="NCBIfam" id="NF040603">
    <property type="entry name" value="choice_anch_P"/>
    <property type="match status" value="2"/>
</dbReference>
<reference evidence="2" key="1">
    <citation type="submission" date="2020-02" db="EMBL/GenBank/DDBJ databases">
        <authorList>
            <person name="Meier V. D."/>
        </authorList>
    </citation>
    <scope>NUCLEOTIDE SEQUENCE</scope>
    <source>
        <strain evidence="2">AVDCRST_MAG21</strain>
    </source>
</reference>
<dbReference type="AlphaFoldDB" id="A0A6J4MYA8"/>
<gene>
    <name evidence="2" type="ORF">AVDCRST_MAG21-1109</name>
</gene>
<protein>
    <submittedName>
        <fullName evidence="2">Uncharacterized protein</fullName>
    </submittedName>
</protein>
<proteinExistence type="predicted"/>
<organism evidence="2">
    <name type="scientific">uncultured Nocardioidaceae bacterium</name>
    <dbReference type="NCBI Taxonomy" id="253824"/>
    <lineage>
        <taxon>Bacteria</taxon>
        <taxon>Bacillati</taxon>
        <taxon>Actinomycetota</taxon>
        <taxon>Actinomycetes</taxon>
        <taxon>Propionibacteriales</taxon>
        <taxon>Nocardioidaceae</taxon>
        <taxon>environmental samples</taxon>
    </lineage>
</organism>
<evidence type="ECO:0000256" key="1">
    <source>
        <dbReference type="SAM" id="SignalP"/>
    </source>
</evidence>
<keyword evidence="1" id="KW-0732">Signal</keyword>
<feature type="chain" id="PRO_5026662250" evidence="1">
    <location>
        <begin position="34"/>
        <end position="414"/>
    </location>
</feature>
<dbReference type="EMBL" id="CADCUL010000091">
    <property type="protein sequence ID" value="CAA9372197.1"/>
    <property type="molecule type" value="Genomic_DNA"/>
</dbReference>
<feature type="signal peptide" evidence="1">
    <location>
        <begin position="1"/>
        <end position="33"/>
    </location>
</feature>
<sequence length="414" mass="42817">MIKRRFLTTGLTLGLAASGLSVTALTTATVAQAEAIVEGTQFAMSTSGFGSRLNGGTVPVGSGNSAFEVIACTNKAGLSRENHEAEVKVPGLATLSGVKTEVRTIKTGDMVEARSRHTIASATLADTSAGVLELRNIVSESRAFHDAQGFHGTTTTELGSITLAGNPIAVPAPGETVTVQGVAEITLDNSTTSENADGASAKADAVRVDLLATGTKLFLAHSRARIDDGIVSGVFTGSSWASQSQAVDGTATTGRTPYQVMPCQGLDGETKNRSITRANLDDAVVARTLTTQHFSQQSATVAKGYTQGAVGRVAVNSSELVIEGVVGRANVTRTSDGVTSTIRGSTIGEIRLNGETVRIPRSGVLKIPGVAKLERNVVTRFSNGIFVTALRLTVLEPNGAVMNLGNAKLRIRGL</sequence>
<evidence type="ECO:0000313" key="2">
    <source>
        <dbReference type="EMBL" id="CAA9372197.1"/>
    </source>
</evidence>